<organism evidence="1 2">
    <name type="scientific">Canna indica</name>
    <name type="common">Indian-shot</name>
    <dbReference type="NCBI Taxonomy" id="4628"/>
    <lineage>
        <taxon>Eukaryota</taxon>
        <taxon>Viridiplantae</taxon>
        <taxon>Streptophyta</taxon>
        <taxon>Embryophyta</taxon>
        <taxon>Tracheophyta</taxon>
        <taxon>Spermatophyta</taxon>
        <taxon>Magnoliopsida</taxon>
        <taxon>Liliopsida</taxon>
        <taxon>Zingiberales</taxon>
        <taxon>Cannaceae</taxon>
        <taxon>Canna</taxon>
    </lineage>
</organism>
<evidence type="ECO:0000313" key="1">
    <source>
        <dbReference type="EMBL" id="WOL09971.1"/>
    </source>
</evidence>
<evidence type="ECO:0000313" key="2">
    <source>
        <dbReference type="Proteomes" id="UP001327560"/>
    </source>
</evidence>
<accession>A0AAQ3KQ81</accession>
<keyword evidence="2" id="KW-1185">Reference proteome</keyword>
<dbReference type="EMBL" id="CP136895">
    <property type="protein sequence ID" value="WOL09971.1"/>
    <property type="molecule type" value="Genomic_DNA"/>
</dbReference>
<gene>
    <name evidence="1" type="ORF">Cni_G18725</name>
</gene>
<proteinExistence type="predicted"/>
<reference evidence="1 2" key="1">
    <citation type="submission" date="2023-10" db="EMBL/GenBank/DDBJ databases">
        <title>Chromosome-scale genome assembly provides insights into flower coloration mechanisms of Canna indica.</title>
        <authorList>
            <person name="Li C."/>
        </authorList>
    </citation>
    <scope>NUCLEOTIDE SEQUENCE [LARGE SCALE GENOMIC DNA]</scope>
    <source>
        <tissue evidence="1">Flower</tissue>
    </source>
</reference>
<dbReference type="Proteomes" id="UP001327560">
    <property type="component" value="Chromosome 6"/>
</dbReference>
<sequence>MLLGGLPRRRRPLHRGTDRIVNIYAIDPQGRKHEIIGLTGQTLLRALINSGLINPASHCLEKIDTCSAKFEVHITQEWLEEHRSMDAMVGVPWTEEEHRSFDFCPFLRCSSSSFHEV</sequence>
<dbReference type="AlphaFoldDB" id="A0AAQ3KQ81"/>
<protein>
    <submittedName>
        <fullName evidence="1">Uncharacterized protein</fullName>
    </submittedName>
</protein>
<name>A0AAQ3KQ81_9LILI</name>